<evidence type="ECO:0000256" key="2">
    <source>
        <dbReference type="SAM" id="Phobius"/>
    </source>
</evidence>
<comment type="caution">
    <text evidence="3">The sequence shown here is derived from an EMBL/GenBank/DDBJ whole genome shotgun (WGS) entry which is preliminary data.</text>
</comment>
<keyword evidence="2" id="KW-0472">Membrane</keyword>
<dbReference type="AlphaFoldDB" id="A0A0F9W4N2"/>
<keyword evidence="2" id="KW-0812">Transmembrane</keyword>
<organism evidence="3">
    <name type="scientific">marine sediment metagenome</name>
    <dbReference type="NCBI Taxonomy" id="412755"/>
    <lineage>
        <taxon>unclassified sequences</taxon>
        <taxon>metagenomes</taxon>
        <taxon>ecological metagenomes</taxon>
    </lineage>
</organism>
<evidence type="ECO:0000313" key="3">
    <source>
        <dbReference type="EMBL" id="KKO11280.1"/>
    </source>
</evidence>
<feature type="region of interest" description="Disordered" evidence="1">
    <location>
        <begin position="45"/>
        <end position="78"/>
    </location>
</feature>
<feature type="compositionally biased region" description="Pro residues" evidence="1">
    <location>
        <begin position="103"/>
        <end position="116"/>
    </location>
</feature>
<accession>A0A0F9W4N2</accession>
<keyword evidence="2" id="KW-1133">Transmembrane helix</keyword>
<reference evidence="3" key="1">
    <citation type="journal article" date="2015" name="Nature">
        <title>Complex archaea that bridge the gap between prokaryotes and eukaryotes.</title>
        <authorList>
            <person name="Spang A."/>
            <person name="Saw J.H."/>
            <person name="Jorgensen S.L."/>
            <person name="Zaremba-Niedzwiedzka K."/>
            <person name="Martijn J."/>
            <person name="Lind A.E."/>
            <person name="van Eijk R."/>
            <person name="Schleper C."/>
            <person name="Guy L."/>
            <person name="Ettema T.J."/>
        </authorList>
    </citation>
    <scope>NUCLEOTIDE SEQUENCE</scope>
</reference>
<feature type="transmembrane region" description="Helical" evidence="2">
    <location>
        <begin position="20"/>
        <end position="36"/>
    </location>
</feature>
<feature type="region of interest" description="Disordered" evidence="1">
    <location>
        <begin position="94"/>
        <end position="137"/>
    </location>
</feature>
<protein>
    <submittedName>
        <fullName evidence="3">Uncharacterized protein</fullName>
    </submittedName>
</protein>
<gene>
    <name evidence="3" type="ORF">LCGC14_0017580</name>
</gene>
<proteinExistence type="predicted"/>
<dbReference type="EMBL" id="LAZR01000003">
    <property type="protein sequence ID" value="KKO11280.1"/>
    <property type="molecule type" value="Genomic_DNA"/>
</dbReference>
<name>A0A0F9W4N2_9ZZZZ</name>
<evidence type="ECO:0000256" key="1">
    <source>
        <dbReference type="SAM" id="MobiDB-lite"/>
    </source>
</evidence>
<sequence>MDLMAIILAEGDGNGGGGGQFILLLVMAALIGMGWLKNYFKQKQEQEQEAKQRRPASGAPDDRPQARPQSGQQGRPTDVREAIARAAMRSMGIEVDEPQRAAPAPPPPDKPTPAPPRRARASQVSQPLGPALEPHHSTLEPTVDDHVDEHIVAGHEKSTPARVAAVGFKADLSSRSKLRQAIVLHEIIGPPKSLRNEQELWDQA</sequence>